<dbReference type="PANTHER" id="PTHR33886:SF8">
    <property type="entry name" value="UNSATURATED RHAMNOGALACTURONAN HYDROLASE (EUROFUNG)"/>
    <property type="match status" value="1"/>
</dbReference>
<dbReference type="Proteomes" id="UP001224325">
    <property type="component" value="Chromosome"/>
</dbReference>
<dbReference type="Gene3D" id="1.50.10.10">
    <property type="match status" value="1"/>
</dbReference>
<dbReference type="GO" id="GO:0016787">
    <property type="term" value="F:hydrolase activity"/>
    <property type="evidence" value="ECO:0007669"/>
    <property type="project" value="UniProtKB-KW"/>
</dbReference>
<dbReference type="InterPro" id="IPR010905">
    <property type="entry name" value="Glyco_hydro_88"/>
</dbReference>
<keyword evidence="1 3" id="KW-0378">Hydrolase</keyword>
<dbReference type="InterPro" id="IPR008928">
    <property type="entry name" value="6-hairpin_glycosidase_sf"/>
</dbReference>
<dbReference type="PANTHER" id="PTHR33886">
    <property type="entry name" value="UNSATURATED RHAMNOGALACTURONAN HYDROLASE (EUROFUNG)"/>
    <property type="match status" value="1"/>
</dbReference>
<sequence>MKHIILSVLLSISCLQLVKAQDTGILFANSEIQRFPEAWQLDHGKRLYFGYSQGLGSLAMLKVWKHTKNKSYLDYVIKWADTIINDEGEIHKYKVETYNIDYINPGKVLFDVYNETGNEKYKLAIDRLIDQLKHHPRTLEGAFWHKLRYQHQVWLDGLYMGAPFIAQYAATFNKPELMDDAVNQFIICAKHTYDAKTGLYYHAWDESKTQQWANKKTGQSPNFWGRSMGWWFMALVDVLDFVPQEHPQRAELLKMIQGLVEVLPKYQDKNGLWYQVLDKGNQEGNYHEASVSSMFMYAIAKAVNKGYVDTKYKQYAEKAYKGLMKDLIVKHPDGMLTLTKCCAVAGLGGHPYRDGSYDYYINERIRENDAKATGPFIMGCLELNK</sequence>
<keyword evidence="4" id="KW-1185">Reference proteome</keyword>
<reference evidence="3" key="1">
    <citation type="submission" date="2024-04" db="EMBL/GenBank/DDBJ databases">
        <title>Mariniflexile litorale, isolated from the shallow sediments of the Sea of Japan.</title>
        <authorList>
            <person name="Romanenko L."/>
            <person name="Isaeva M."/>
        </authorList>
    </citation>
    <scope>NUCLEOTIDE SEQUENCE [LARGE SCALE GENOMIC DNA]</scope>
    <source>
        <strain evidence="3">KMM 9835</strain>
    </source>
</reference>
<dbReference type="AlphaFoldDB" id="A0AAU7ECY0"/>
<dbReference type="EMBL" id="CP155618">
    <property type="protein sequence ID" value="XBL13504.1"/>
    <property type="molecule type" value="Genomic_DNA"/>
</dbReference>
<proteinExistence type="predicted"/>
<evidence type="ECO:0000256" key="1">
    <source>
        <dbReference type="ARBA" id="ARBA00022801"/>
    </source>
</evidence>
<dbReference type="SUPFAM" id="SSF48208">
    <property type="entry name" value="Six-hairpin glycosidases"/>
    <property type="match status" value="1"/>
</dbReference>
<dbReference type="Pfam" id="PF07470">
    <property type="entry name" value="Glyco_hydro_88"/>
    <property type="match status" value="1"/>
</dbReference>
<feature type="signal peptide" evidence="2">
    <location>
        <begin position="1"/>
        <end position="20"/>
    </location>
</feature>
<evidence type="ECO:0000313" key="4">
    <source>
        <dbReference type="Proteomes" id="UP001224325"/>
    </source>
</evidence>
<feature type="chain" id="PRO_5043817672" evidence="2">
    <location>
        <begin position="21"/>
        <end position="385"/>
    </location>
</feature>
<evidence type="ECO:0000256" key="2">
    <source>
        <dbReference type="SAM" id="SignalP"/>
    </source>
</evidence>
<gene>
    <name evidence="3" type="ORF">QLS71_014410</name>
</gene>
<dbReference type="InterPro" id="IPR012341">
    <property type="entry name" value="6hp_glycosidase-like_sf"/>
</dbReference>
<dbReference type="KEGG" id="mlil:QLS71_014410"/>
<protein>
    <submittedName>
        <fullName evidence="3">Glycoside hydrolase family 88 protein</fullName>
    </submittedName>
</protein>
<keyword evidence="2" id="KW-0732">Signal</keyword>
<name>A0AAU7ECY0_9FLAO</name>
<dbReference type="InterPro" id="IPR052043">
    <property type="entry name" value="PolySaccharide_Degr_Enz"/>
</dbReference>
<accession>A0AAU7ECY0</accession>
<organism evidence="3 4">
    <name type="scientific">Mariniflexile litorale</name>
    <dbReference type="NCBI Taxonomy" id="3045158"/>
    <lineage>
        <taxon>Bacteria</taxon>
        <taxon>Pseudomonadati</taxon>
        <taxon>Bacteroidota</taxon>
        <taxon>Flavobacteriia</taxon>
        <taxon>Flavobacteriales</taxon>
        <taxon>Flavobacteriaceae</taxon>
        <taxon>Mariniflexile</taxon>
    </lineage>
</organism>
<evidence type="ECO:0000313" key="3">
    <source>
        <dbReference type="EMBL" id="XBL13504.1"/>
    </source>
</evidence>
<dbReference type="RefSeq" id="WP_308993311.1">
    <property type="nucleotide sequence ID" value="NZ_CP155618.1"/>
</dbReference>
<dbReference type="GO" id="GO:0005975">
    <property type="term" value="P:carbohydrate metabolic process"/>
    <property type="evidence" value="ECO:0007669"/>
    <property type="project" value="InterPro"/>
</dbReference>